<dbReference type="EMBL" id="RBNJ01000718">
    <property type="protein sequence ID" value="RUS34134.1"/>
    <property type="molecule type" value="Genomic_DNA"/>
</dbReference>
<evidence type="ECO:0000313" key="2">
    <source>
        <dbReference type="EMBL" id="RUS34134.1"/>
    </source>
</evidence>
<gene>
    <name evidence="2" type="ORF">BC938DRAFT_482300</name>
</gene>
<comment type="caution">
    <text evidence="2">The sequence shown here is derived from an EMBL/GenBank/DDBJ whole genome shotgun (WGS) entry which is preliminary data.</text>
</comment>
<feature type="compositionally biased region" description="Basic and acidic residues" evidence="1">
    <location>
        <begin position="1"/>
        <end position="12"/>
    </location>
</feature>
<accession>A0A433QWL6</accession>
<feature type="region of interest" description="Disordered" evidence="1">
    <location>
        <begin position="1"/>
        <end position="32"/>
    </location>
</feature>
<protein>
    <submittedName>
        <fullName evidence="2">Uncharacterized protein</fullName>
    </submittedName>
</protein>
<keyword evidence="3" id="KW-1185">Reference proteome</keyword>
<evidence type="ECO:0000256" key="1">
    <source>
        <dbReference type="SAM" id="MobiDB-lite"/>
    </source>
</evidence>
<feature type="compositionally biased region" description="Basic and acidic residues" evidence="1">
    <location>
        <begin position="22"/>
        <end position="32"/>
    </location>
</feature>
<feature type="region of interest" description="Disordered" evidence="1">
    <location>
        <begin position="57"/>
        <end position="79"/>
    </location>
</feature>
<proteinExistence type="predicted"/>
<reference evidence="2 3" key="1">
    <citation type="journal article" date="2018" name="New Phytol.">
        <title>Phylogenomics of Endogonaceae and evolution of mycorrhizas within Mucoromycota.</title>
        <authorList>
            <person name="Chang Y."/>
            <person name="Desiro A."/>
            <person name="Na H."/>
            <person name="Sandor L."/>
            <person name="Lipzen A."/>
            <person name="Clum A."/>
            <person name="Barry K."/>
            <person name="Grigoriev I.V."/>
            <person name="Martin F.M."/>
            <person name="Stajich J.E."/>
            <person name="Smith M.E."/>
            <person name="Bonito G."/>
            <person name="Spatafora J.W."/>
        </authorList>
    </citation>
    <scope>NUCLEOTIDE SEQUENCE [LARGE SCALE GENOMIC DNA]</scope>
    <source>
        <strain evidence="2 3">AD002</strain>
    </source>
</reference>
<name>A0A433QWL6_9FUNG</name>
<feature type="compositionally biased region" description="Basic and acidic residues" evidence="1">
    <location>
        <begin position="57"/>
        <end position="69"/>
    </location>
</feature>
<organism evidence="2 3">
    <name type="scientific">Jimgerdemannia flammicorona</name>
    <dbReference type="NCBI Taxonomy" id="994334"/>
    <lineage>
        <taxon>Eukaryota</taxon>
        <taxon>Fungi</taxon>
        <taxon>Fungi incertae sedis</taxon>
        <taxon>Mucoromycota</taxon>
        <taxon>Mucoromycotina</taxon>
        <taxon>Endogonomycetes</taxon>
        <taxon>Endogonales</taxon>
        <taxon>Endogonaceae</taxon>
        <taxon>Jimgerdemannia</taxon>
    </lineage>
</organism>
<dbReference type="AlphaFoldDB" id="A0A433QWL6"/>
<evidence type="ECO:0000313" key="3">
    <source>
        <dbReference type="Proteomes" id="UP000274822"/>
    </source>
</evidence>
<sequence>MDSIERERERQSEATSRGTSILRERNVRSGPDRASIHIQSVCLWTRSSGPRTLHVTTRDLTKETKEARPHPKQYHRPRETYINCIPQRRLKHLTRPIFHHRNLAICL</sequence>
<dbReference type="Proteomes" id="UP000274822">
    <property type="component" value="Unassembled WGS sequence"/>
</dbReference>